<feature type="transmembrane region" description="Helical" evidence="1">
    <location>
        <begin position="74"/>
        <end position="99"/>
    </location>
</feature>
<evidence type="ECO:0000313" key="4">
    <source>
        <dbReference type="Proteomes" id="UP000737402"/>
    </source>
</evidence>
<dbReference type="Pfam" id="PF00990">
    <property type="entry name" value="GGDEF"/>
    <property type="match status" value="1"/>
</dbReference>
<accession>A0ABS2P0H8</accession>
<dbReference type="PROSITE" id="PS50887">
    <property type="entry name" value="GGDEF"/>
    <property type="match status" value="1"/>
</dbReference>
<protein>
    <submittedName>
        <fullName evidence="3">Diguanylate cyclase (GGDEF)-like protein</fullName>
    </submittedName>
</protein>
<dbReference type="InterPro" id="IPR029787">
    <property type="entry name" value="Nucleotide_cyclase"/>
</dbReference>
<dbReference type="InterPro" id="IPR029016">
    <property type="entry name" value="GAF-like_dom_sf"/>
</dbReference>
<feature type="domain" description="GGDEF" evidence="2">
    <location>
        <begin position="434"/>
        <end position="576"/>
    </location>
</feature>
<feature type="transmembrane region" description="Helical" evidence="1">
    <location>
        <begin position="186"/>
        <end position="205"/>
    </location>
</feature>
<dbReference type="InterPro" id="IPR050469">
    <property type="entry name" value="Diguanylate_Cyclase"/>
</dbReference>
<dbReference type="RefSeq" id="WP_204416147.1">
    <property type="nucleotide sequence ID" value="NZ_JAFBED010000004.1"/>
</dbReference>
<keyword evidence="1" id="KW-0812">Transmembrane</keyword>
<dbReference type="PANTHER" id="PTHR45138">
    <property type="entry name" value="REGULATORY COMPONENTS OF SENSORY TRANSDUCTION SYSTEM"/>
    <property type="match status" value="1"/>
</dbReference>
<gene>
    <name evidence="3" type="ORF">JOC95_002324</name>
</gene>
<reference evidence="3 4" key="1">
    <citation type="submission" date="2021-01" db="EMBL/GenBank/DDBJ databases">
        <title>Genomic Encyclopedia of Type Strains, Phase IV (KMG-IV): sequencing the most valuable type-strain genomes for metagenomic binning, comparative biology and taxonomic classification.</title>
        <authorList>
            <person name="Goeker M."/>
        </authorList>
    </citation>
    <scope>NUCLEOTIDE SEQUENCE [LARGE SCALE GENOMIC DNA]</scope>
    <source>
        <strain evidence="3 4">DSM 25879</strain>
    </source>
</reference>
<dbReference type="EMBL" id="JAFBED010000004">
    <property type="protein sequence ID" value="MBM7620471.1"/>
    <property type="molecule type" value="Genomic_DNA"/>
</dbReference>
<proteinExistence type="predicted"/>
<feature type="transmembrane region" description="Helical" evidence="1">
    <location>
        <begin position="12"/>
        <end position="30"/>
    </location>
</feature>
<name>A0ABS2P0H8_9BACI</name>
<dbReference type="SUPFAM" id="SSF55781">
    <property type="entry name" value="GAF domain-like"/>
    <property type="match status" value="1"/>
</dbReference>
<organism evidence="3 4">
    <name type="scientific">Sutcliffiella tianshenii</name>
    <dbReference type="NCBI Taxonomy" id="1463404"/>
    <lineage>
        <taxon>Bacteria</taxon>
        <taxon>Bacillati</taxon>
        <taxon>Bacillota</taxon>
        <taxon>Bacilli</taxon>
        <taxon>Bacillales</taxon>
        <taxon>Bacillaceae</taxon>
        <taxon>Sutcliffiella</taxon>
    </lineage>
</organism>
<feature type="transmembrane region" description="Helical" evidence="1">
    <location>
        <begin position="42"/>
        <end position="62"/>
    </location>
</feature>
<dbReference type="InterPro" id="IPR000160">
    <property type="entry name" value="GGDEF_dom"/>
</dbReference>
<dbReference type="InterPro" id="IPR043128">
    <property type="entry name" value="Rev_trsase/Diguanyl_cyclase"/>
</dbReference>
<evidence type="ECO:0000313" key="3">
    <source>
        <dbReference type="EMBL" id="MBM7620471.1"/>
    </source>
</evidence>
<keyword evidence="1" id="KW-1133">Transmembrane helix</keyword>
<dbReference type="SUPFAM" id="SSF55073">
    <property type="entry name" value="Nucleotide cyclase"/>
    <property type="match status" value="1"/>
</dbReference>
<evidence type="ECO:0000259" key="2">
    <source>
        <dbReference type="PROSITE" id="PS50887"/>
    </source>
</evidence>
<dbReference type="PANTHER" id="PTHR45138:SF9">
    <property type="entry name" value="DIGUANYLATE CYCLASE DGCM-RELATED"/>
    <property type="match status" value="1"/>
</dbReference>
<dbReference type="Gene3D" id="3.30.450.40">
    <property type="match status" value="1"/>
</dbReference>
<dbReference type="Gene3D" id="3.30.70.270">
    <property type="match status" value="1"/>
</dbReference>
<dbReference type="CDD" id="cd01949">
    <property type="entry name" value="GGDEF"/>
    <property type="match status" value="1"/>
</dbReference>
<comment type="caution">
    <text evidence="3">The sequence shown here is derived from an EMBL/GenBank/DDBJ whole genome shotgun (WGS) entry which is preliminary data.</text>
</comment>
<dbReference type="Proteomes" id="UP000737402">
    <property type="component" value="Unassembled WGS sequence"/>
</dbReference>
<keyword evidence="1" id="KW-0472">Membrane</keyword>
<dbReference type="SMART" id="SM00267">
    <property type="entry name" value="GGDEF"/>
    <property type="match status" value="1"/>
</dbReference>
<dbReference type="Pfam" id="PF13185">
    <property type="entry name" value="GAF_2"/>
    <property type="match status" value="1"/>
</dbReference>
<feature type="transmembrane region" description="Helical" evidence="1">
    <location>
        <begin position="111"/>
        <end position="132"/>
    </location>
</feature>
<sequence>MGDRAVSTSMKAAIWTCFILIFPLSLWIGYQLSPISIEELPLLHLVGFAILLIILALIPIVVGEVPLFLTQGVSLAILLSFGLFAEMVLTLISVIALMLKIRVSKENLLRIPINLLMFSTISLICGAVYYALGGGHGDTRLLQPGVIVPILSHELMYFTLNSIALYMIQVSIYKRKSSFITPDTKWEAVTSIIVLPVGLILYVLYEQLGIVAIFYVGLPFVVLTMILQLYHSSQKVNKYLQQAAGVGHQLTERLDTQGVLDVFLDKVSTLFPVDYAAIIDVNGESTLKVLRVIDNQDFVAVNTEMDTANEDLLSYILKRGKSQCFLTRKEWKHFSNTHLHPSLQSVMCVPVSRNQKIEGIVVLASTTKRSYDKSQLMIADILASYFGVAMEKARHYQETKRRSERCALTKLYNYRYFENVLEKEYASLDNGDLSSLSLILLDLDHFKKINDMYGHQSGNEILKQVADRLVGLVGDTGTVARYGGEEFVILLPDMDRGKCFELAERIRVNLANRSFALKQHIRDSHTVQLVRVTASIGFATAPDDAEDTLDLIRHADRAMYVGAKQAGRNKVAEYRKTS</sequence>
<keyword evidence="4" id="KW-1185">Reference proteome</keyword>
<dbReference type="InterPro" id="IPR003018">
    <property type="entry name" value="GAF"/>
</dbReference>
<evidence type="ECO:0000256" key="1">
    <source>
        <dbReference type="SAM" id="Phobius"/>
    </source>
</evidence>
<dbReference type="NCBIfam" id="TIGR00254">
    <property type="entry name" value="GGDEF"/>
    <property type="match status" value="1"/>
</dbReference>
<feature type="transmembrane region" description="Helical" evidence="1">
    <location>
        <begin position="211"/>
        <end position="230"/>
    </location>
</feature>
<feature type="transmembrane region" description="Helical" evidence="1">
    <location>
        <begin position="155"/>
        <end position="174"/>
    </location>
</feature>